<evidence type="ECO:0000256" key="1">
    <source>
        <dbReference type="ARBA" id="ARBA00008596"/>
    </source>
</evidence>
<sequence>MTRNYLLLGTTLLALATPALCWGQYGHEITATIAEAHLLPSTRQAICGLLPGAFKCHLAGVAAWPDLIKQDPENNLHYVNERKNDIPRKCDNFGSSGWTSDHNILTAIVNRTRDIASTDPSVHDEALRFLVHFLGDLHQPFHLAGLYLGGNRVEVLWNGRKTNLHAVWDESLVNHMIIHTTDHASPLPTSPSTPTLERERNIRIEEALRGSIYDAYTRSILIEGIYGRWANEIQEWISCPKPSVSLHDVQLRMAQGDLMFDDPVDVPVCPHHWTIKTHEMLCTYIWPLGLTDKTPPRELNTADYAERVRSELVVEKQLAIGGMRLAAVLNNVLASEDDKARPRREEMVAATSTAVATPALSAAPTARDGALDLITSCTMAHVFDDSVPKDKAIKRFTVRNMVESAAVRDISDASVYNEYALPKLYIKIAYCVSCAIHSHVVRVRSREGRRNRAPPPRVRFKDGKKVNPAVTAAEGDKPAAATAAQ</sequence>
<dbReference type="AlphaFoldDB" id="A0A8H8P1B5"/>
<dbReference type="PANTHER" id="PTHR33146:SF29">
    <property type="entry name" value="S1_P1 NUCLEASE"/>
    <property type="match status" value="1"/>
</dbReference>
<protein>
    <submittedName>
        <fullName evidence="13">S1/P1 nuclease</fullName>
    </submittedName>
</protein>
<accession>A0A8H8P1B5</accession>
<evidence type="ECO:0000256" key="4">
    <source>
        <dbReference type="ARBA" id="ARBA00022723"/>
    </source>
</evidence>
<dbReference type="InterPro" id="IPR008947">
    <property type="entry name" value="PLipase_C/P1_nuclease_dom_sf"/>
</dbReference>
<dbReference type="InterPro" id="IPR038551">
    <property type="entry name" value="Ribosomal_eS26_sf"/>
</dbReference>
<proteinExistence type="inferred from homology"/>
<gene>
    <name evidence="13" type="ORF">RhiXN_08740</name>
</gene>
<keyword evidence="7" id="KW-0689">Ribosomal protein</keyword>
<keyword evidence="4" id="KW-0479">Metal-binding</keyword>
<keyword evidence="3" id="KW-0540">Nuclease</keyword>
<evidence type="ECO:0000256" key="9">
    <source>
        <dbReference type="ARBA" id="ARBA00023180"/>
    </source>
</evidence>
<dbReference type="Gene3D" id="1.10.575.10">
    <property type="entry name" value="P1 Nuclease"/>
    <property type="match status" value="1"/>
</dbReference>
<feature type="signal peptide" evidence="12">
    <location>
        <begin position="1"/>
        <end position="23"/>
    </location>
</feature>
<dbReference type="Gene3D" id="3.30.1740.20">
    <property type="entry name" value="Ribosomal protein S26e"/>
    <property type="match status" value="1"/>
</dbReference>
<dbReference type="SUPFAM" id="SSF48537">
    <property type="entry name" value="Phospholipase C/P1 nuclease"/>
    <property type="match status" value="1"/>
</dbReference>
<reference evidence="13" key="1">
    <citation type="submission" date="2020-05" db="EMBL/GenBank/DDBJ databases">
        <title>Evolutionary and genomic comparisons of hybrid uninucleate and nonhybrid Rhizoctonia fungi.</title>
        <authorList>
            <person name="Li C."/>
            <person name="Chen X."/>
        </authorList>
    </citation>
    <scope>NUCLEOTIDE SEQUENCE</scope>
    <source>
        <strain evidence="13">AG-1 IA</strain>
    </source>
</reference>
<dbReference type="InterPro" id="IPR003154">
    <property type="entry name" value="S1/P1nuclease"/>
</dbReference>
<dbReference type="GO" id="GO:0003676">
    <property type="term" value="F:nucleic acid binding"/>
    <property type="evidence" value="ECO:0007669"/>
    <property type="project" value="InterPro"/>
</dbReference>
<evidence type="ECO:0000313" key="13">
    <source>
        <dbReference type="EMBL" id="QRW23704.1"/>
    </source>
</evidence>
<dbReference type="GO" id="GO:0003735">
    <property type="term" value="F:structural constituent of ribosome"/>
    <property type="evidence" value="ECO:0007669"/>
    <property type="project" value="InterPro"/>
</dbReference>
<dbReference type="GO" id="GO:0046872">
    <property type="term" value="F:metal ion binding"/>
    <property type="evidence" value="ECO:0007669"/>
    <property type="project" value="UniProtKB-KW"/>
</dbReference>
<evidence type="ECO:0000313" key="14">
    <source>
        <dbReference type="Proteomes" id="UP000650533"/>
    </source>
</evidence>
<dbReference type="InterPro" id="IPR047864">
    <property type="entry name" value="Ribosomal_eS26_CS"/>
</dbReference>
<keyword evidence="9" id="KW-0325">Glycoprotein</keyword>
<keyword evidence="5" id="KW-0255">Endonuclease</keyword>
<evidence type="ECO:0000256" key="7">
    <source>
        <dbReference type="ARBA" id="ARBA00022980"/>
    </source>
</evidence>
<comment type="similarity">
    <text evidence="2">Belongs to the nuclease type I family.</text>
</comment>
<dbReference type="KEGG" id="rsx:RhiXN_08740"/>
<dbReference type="GO" id="GO:0016788">
    <property type="term" value="F:hydrolase activity, acting on ester bonds"/>
    <property type="evidence" value="ECO:0007669"/>
    <property type="project" value="InterPro"/>
</dbReference>
<keyword evidence="10" id="KW-0687">Ribonucleoprotein</keyword>
<dbReference type="GO" id="GO:1990904">
    <property type="term" value="C:ribonucleoprotein complex"/>
    <property type="evidence" value="ECO:0007669"/>
    <property type="project" value="UniProtKB-KW"/>
</dbReference>
<dbReference type="GO" id="GO:0006308">
    <property type="term" value="P:DNA catabolic process"/>
    <property type="evidence" value="ECO:0007669"/>
    <property type="project" value="InterPro"/>
</dbReference>
<dbReference type="Pfam" id="PF01283">
    <property type="entry name" value="Ribosomal_S26e"/>
    <property type="match status" value="1"/>
</dbReference>
<keyword evidence="6" id="KW-0378">Hydrolase</keyword>
<evidence type="ECO:0000256" key="3">
    <source>
        <dbReference type="ARBA" id="ARBA00022722"/>
    </source>
</evidence>
<evidence type="ECO:0000256" key="8">
    <source>
        <dbReference type="ARBA" id="ARBA00023157"/>
    </source>
</evidence>
<keyword evidence="8" id="KW-1015">Disulfide bond</keyword>
<name>A0A8H8P1B5_9AGAM</name>
<feature type="chain" id="PRO_5034809338" evidence="12">
    <location>
        <begin position="24"/>
        <end position="485"/>
    </location>
</feature>
<evidence type="ECO:0000256" key="2">
    <source>
        <dbReference type="ARBA" id="ARBA00009547"/>
    </source>
</evidence>
<dbReference type="PROSITE" id="PS00733">
    <property type="entry name" value="RIBOSOMAL_S26E"/>
    <property type="match status" value="1"/>
</dbReference>
<feature type="region of interest" description="Disordered" evidence="11">
    <location>
        <begin position="444"/>
        <end position="485"/>
    </location>
</feature>
<dbReference type="GO" id="GO:0004519">
    <property type="term" value="F:endonuclease activity"/>
    <property type="evidence" value="ECO:0007669"/>
    <property type="project" value="UniProtKB-KW"/>
</dbReference>
<evidence type="ECO:0000256" key="10">
    <source>
        <dbReference type="ARBA" id="ARBA00023274"/>
    </source>
</evidence>
<dbReference type="InterPro" id="IPR000892">
    <property type="entry name" value="Ribosomal_eS26"/>
</dbReference>
<dbReference type="GeneID" id="67031019"/>
<dbReference type="GO" id="GO:0006412">
    <property type="term" value="P:translation"/>
    <property type="evidence" value="ECO:0007669"/>
    <property type="project" value="InterPro"/>
</dbReference>
<dbReference type="PANTHER" id="PTHR33146">
    <property type="entry name" value="ENDONUCLEASE 4"/>
    <property type="match status" value="1"/>
</dbReference>
<evidence type="ECO:0000256" key="11">
    <source>
        <dbReference type="SAM" id="MobiDB-lite"/>
    </source>
</evidence>
<dbReference type="Pfam" id="PF02265">
    <property type="entry name" value="S1-P1_nuclease"/>
    <property type="match status" value="1"/>
</dbReference>
<dbReference type="GO" id="GO:0005840">
    <property type="term" value="C:ribosome"/>
    <property type="evidence" value="ECO:0007669"/>
    <property type="project" value="UniProtKB-KW"/>
</dbReference>
<keyword evidence="12" id="KW-0732">Signal</keyword>
<evidence type="ECO:0000256" key="6">
    <source>
        <dbReference type="ARBA" id="ARBA00022801"/>
    </source>
</evidence>
<dbReference type="CDD" id="cd11010">
    <property type="entry name" value="S1-P1_nuclease"/>
    <property type="match status" value="1"/>
</dbReference>
<comment type="similarity">
    <text evidence="1">Belongs to the eukaryotic ribosomal protein eS26 family.</text>
</comment>
<dbReference type="Proteomes" id="UP000650533">
    <property type="component" value="Chromosome 10"/>
</dbReference>
<organism evidence="13 14">
    <name type="scientific">Rhizoctonia solani</name>
    <dbReference type="NCBI Taxonomy" id="456999"/>
    <lineage>
        <taxon>Eukaryota</taxon>
        <taxon>Fungi</taxon>
        <taxon>Dikarya</taxon>
        <taxon>Basidiomycota</taxon>
        <taxon>Agaricomycotina</taxon>
        <taxon>Agaricomycetes</taxon>
        <taxon>Cantharellales</taxon>
        <taxon>Ceratobasidiaceae</taxon>
        <taxon>Rhizoctonia</taxon>
    </lineage>
</organism>
<dbReference type="EMBL" id="CP059667">
    <property type="protein sequence ID" value="QRW23704.1"/>
    <property type="molecule type" value="Genomic_DNA"/>
</dbReference>
<evidence type="ECO:0000256" key="12">
    <source>
        <dbReference type="SAM" id="SignalP"/>
    </source>
</evidence>
<dbReference type="RefSeq" id="XP_043183941.1">
    <property type="nucleotide sequence ID" value="XM_043328556.1"/>
</dbReference>
<evidence type="ECO:0000256" key="5">
    <source>
        <dbReference type="ARBA" id="ARBA00022759"/>
    </source>
</evidence>